<comment type="caution">
    <text evidence="1">The sequence shown here is derived from an EMBL/GenBank/DDBJ whole genome shotgun (WGS) entry which is preliminary data.</text>
</comment>
<evidence type="ECO:0000313" key="1">
    <source>
        <dbReference type="EMBL" id="TLG76696.1"/>
    </source>
</evidence>
<organism evidence="1 2">
    <name type="scientific">Culicoidibacter larvae</name>
    <dbReference type="NCBI Taxonomy" id="2579976"/>
    <lineage>
        <taxon>Bacteria</taxon>
        <taxon>Bacillati</taxon>
        <taxon>Bacillota</taxon>
        <taxon>Culicoidibacteria</taxon>
        <taxon>Culicoidibacterales</taxon>
        <taxon>Culicoidibacteraceae</taxon>
        <taxon>Culicoidibacter</taxon>
    </lineage>
</organism>
<reference evidence="1 2" key="1">
    <citation type="submission" date="2019-05" db="EMBL/GenBank/DDBJ databases">
        <title>Culicoidintestinum kansasii gen. nov., sp. nov. from the gastrointestinal tract of the biting midge, Culicoides sonorensis.</title>
        <authorList>
            <person name="Neupane S."/>
            <person name="Ghosh A."/>
            <person name="Gunther S."/>
            <person name="Martin K."/>
            <person name="Zurek L."/>
        </authorList>
    </citation>
    <scope>NUCLEOTIDE SEQUENCE [LARGE SCALE GENOMIC DNA]</scope>
    <source>
        <strain evidence="1 2">CS-1</strain>
    </source>
</reference>
<dbReference type="Proteomes" id="UP000306912">
    <property type="component" value="Unassembled WGS sequence"/>
</dbReference>
<keyword evidence="2" id="KW-1185">Reference proteome</keyword>
<gene>
    <name evidence="1" type="ORF">FEZ08_03520</name>
</gene>
<evidence type="ECO:0000313" key="2">
    <source>
        <dbReference type="Proteomes" id="UP000306912"/>
    </source>
</evidence>
<name>A0A5R8QG07_9FIRM</name>
<evidence type="ECO:0008006" key="3">
    <source>
        <dbReference type="Google" id="ProtNLM"/>
    </source>
</evidence>
<dbReference type="EMBL" id="VBWP01000002">
    <property type="protein sequence ID" value="TLG76696.1"/>
    <property type="molecule type" value="Genomic_DNA"/>
</dbReference>
<protein>
    <recommendedName>
        <fullName evidence="3">DUF1871 family protein</fullName>
    </recommendedName>
</protein>
<proteinExistence type="predicted"/>
<dbReference type="Gene3D" id="1.10.340.20">
    <property type="entry name" value="Apc36109-like domain"/>
    <property type="match status" value="1"/>
</dbReference>
<dbReference type="InParanoid" id="A0A5R8QG07"/>
<dbReference type="InterPro" id="IPR023162">
    <property type="entry name" value="Apc36109-like_dom_sf"/>
</dbReference>
<dbReference type="AlphaFoldDB" id="A0A5R8QG07"/>
<dbReference type="RefSeq" id="WP_138190333.1">
    <property type="nucleotide sequence ID" value="NZ_VBWP01000002.1"/>
</dbReference>
<sequence length="222" mass="26277">MDNILKKVINDWDPVEIIFSEMSADEYSAEISNIKRYILNDYYGEVTTKQLGVIIYKIFMCFFSKDIFTKDILECEAIAEKILDELSFISLDRYFEPIKNETHSYISTTLVCEKSKVSEYEIISTQEQLINTINKNENIKWIFEKEALPSNKYYDLEISDFDFFNILHEIQPILLRNSNYMVELLIKIYLKNNDYISIKYTGLAEWINTTIAHVKIVLDFEE</sequence>
<dbReference type="OrthoDB" id="2665787at2"/>
<dbReference type="SUPFAM" id="SSF116922">
    <property type="entry name" value="YugE-like"/>
    <property type="match status" value="1"/>
</dbReference>
<accession>A0A5R8QG07</accession>